<sequence>MAKETYGYNNGFPTVEPFGSFVMDMFTPKSDLDLSLNFIADETSSFPRERKISALRKFAKVLYAHQRKGNVFGVLPIMRARVPVLKVVDRGTGIECDISVENKDGISRSMMINLMCLVDGRFRILCFLTKVWAKAHRINSSKDHTLSSLSITLLVAFHLQTRDPPILPPFSALLRDGQQPISVQKVVHEFRQFGRENKESLAELFVSLLSKLSSVRSLWELGLCASTYEGSWISKNWGFSNVGVEDFLDRSQNCARAVGKLELPQIYECIDRSLDHLLSFRNGYMEGSDLKVLLFGPVSLHTRQEDAILSGLGNPKRSFPYHDSLTVPSNNTPLPKKMRYTEPIGRPSWPESQILSSYPQSFVPGQLNYRAPPQPGSPPPPEPHHLAYHKLPSLLPRRSHHLPARDPPVPVGPPKPAYWSDLHPPPPSTPPGPYMFDHLAHAPSASVGPNLYYGSERYPPLPADPLAPRSYYQL</sequence>
<protein>
    <recommendedName>
        <fullName evidence="2">Poly(A) RNA polymerase mitochondrial-like central palm domain-containing protein</fullName>
    </recommendedName>
</protein>
<evidence type="ECO:0000313" key="3">
    <source>
        <dbReference type="EMBL" id="CAA7399048.1"/>
    </source>
</evidence>
<evidence type="ECO:0000313" key="4">
    <source>
        <dbReference type="Proteomes" id="UP000663760"/>
    </source>
</evidence>
<dbReference type="Proteomes" id="UP000663760">
    <property type="component" value="Chromosome 7"/>
</dbReference>
<dbReference type="Gene3D" id="3.30.460.10">
    <property type="entry name" value="Beta Polymerase, domain 2"/>
    <property type="match status" value="1"/>
</dbReference>
<feature type="domain" description="Poly(A) RNA polymerase mitochondrial-like central palm" evidence="2">
    <location>
        <begin position="14"/>
        <end position="114"/>
    </location>
</feature>
<keyword evidence="4" id="KW-1185">Reference proteome</keyword>
<accession>A0A7I8KPL9</accession>
<gene>
    <name evidence="3" type="ORF">SI8410_07009718</name>
</gene>
<dbReference type="EMBL" id="LR746270">
    <property type="protein sequence ID" value="CAA7399048.1"/>
    <property type="molecule type" value="Genomic_DNA"/>
</dbReference>
<dbReference type="InterPro" id="IPR043519">
    <property type="entry name" value="NT_sf"/>
</dbReference>
<dbReference type="Gene3D" id="1.10.1410.10">
    <property type="match status" value="1"/>
</dbReference>
<reference evidence="3" key="1">
    <citation type="submission" date="2020-02" db="EMBL/GenBank/DDBJ databases">
        <authorList>
            <person name="Scholz U."/>
            <person name="Mascher M."/>
            <person name="Fiebig A."/>
        </authorList>
    </citation>
    <scope>NUCLEOTIDE SEQUENCE</scope>
</reference>
<dbReference type="GO" id="GO:0031123">
    <property type="term" value="P:RNA 3'-end processing"/>
    <property type="evidence" value="ECO:0007669"/>
    <property type="project" value="TreeGrafter"/>
</dbReference>
<dbReference type="AlphaFoldDB" id="A0A7I8KPL9"/>
<dbReference type="GO" id="GO:0016779">
    <property type="term" value="F:nucleotidyltransferase activity"/>
    <property type="evidence" value="ECO:0007669"/>
    <property type="project" value="TreeGrafter"/>
</dbReference>
<dbReference type="OrthoDB" id="2274644at2759"/>
<dbReference type="SUPFAM" id="SSF81631">
    <property type="entry name" value="PAP/OAS1 substrate-binding domain"/>
    <property type="match status" value="1"/>
</dbReference>
<dbReference type="PANTHER" id="PTHR12271">
    <property type="entry name" value="POLY A POLYMERASE CID PAP -RELATED"/>
    <property type="match status" value="1"/>
</dbReference>
<proteinExistence type="predicted"/>
<dbReference type="Pfam" id="PF22600">
    <property type="entry name" value="MTPAP-like_central"/>
    <property type="match status" value="1"/>
</dbReference>
<dbReference type="PANTHER" id="PTHR12271:SF134">
    <property type="entry name" value="NUCLEOTIDYLTRANSFERASE FAMILY PROTEIN"/>
    <property type="match status" value="1"/>
</dbReference>
<evidence type="ECO:0000259" key="2">
    <source>
        <dbReference type="Pfam" id="PF22600"/>
    </source>
</evidence>
<name>A0A7I8KPL9_SPIIN</name>
<dbReference type="CDD" id="cd05402">
    <property type="entry name" value="NT_PAP_TUTase"/>
    <property type="match status" value="1"/>
</dbReference>
<dbReference type="SUPFAM" id="SSF81301">
    <property type="entry name" value="Nucleotidyltransferase"/>
    <property type="match status" value="1"/>
</dbReference>
<feature type="compositionally biased region" description="Pro residues" evidence="1">
    <location>
        <begin position="405"/>
        <end position="416"/>
    </location>
</feature>
<evidence type="ECO:0000256" key="1">
    <source>
        <dbReference type="SAM" id="MobiDB-lite"/>
    </source>
</evidence>
<organism evidence="3 4">
    <name type="scientific">Spirodela intermedia</name>
    <name type="common">Intermediate duckweed</name>
    <dbReference type="NCBI Taxonomy" id="51605"/>
    <lineage>
        <taxon>Eukaryota</taxon>
        <taxon>Viridiplantae</taxon>
        <taxon>Streptophyta</taxon>
        <taxon>Embryophyta</taxon>
        <taxon>Tracheophyta</taxon>
        <taxon>Spermatophyta</taxon>
        <taxon>Magnoliopsida</taxon>
        <taxon>Liliopsida</taxon>
        <taxon>Araceae</taxon>
        <taxon>Lemnoideae</taxon>
        <taxon>Spirodela</taxon>
    </lineage>
</organism>
<feature type="region of interest" description="Disordered" evidence="1">
    <location>
        <begin position="365"/>
        <end position="424"/>
    </location>
</feature>
<feature type="compositionally biased region" description="Pro residues" evidence="1">
    <location>
        <begin position="372"/>
        <end position="381"/>
    </location>
</feature>
<dbReference type="InterPro" id="IPR054708">
    <property type="entry name" value="MTPAP-like_central"/>
</dbReference>